<keyword evidence="2" id="KW-1185">Reference proteome</keyword>
<dbReference type="SUPFAM" id="SSF52266">
    <property type="entry name" value="SGNH hydrolase"/>
    <property type="match status" value="1"/>
</dbReference>
<dbReference type="RefSeq" id="WP_125568045.1">
    <property type="nucleotide sequence ID" value="NZ_AP019307.1"/>
</dbReference>
<dbReference type="Gene3D" id="3.40.50.1110">
    <property type="entry name" value="SGNH hydrolase"/>
    <property type="match status" value="1"/>
</dbReference>
<dbReference type="AlphaFoldDB" id="A0A3G9IM89"/>
<evidence type="ECO:0000313" key="2">
    <source>
        <dbReference type="Proteomes" id="UP000271573"/>
    </source>
</evidence>
<protein>
    <recommendedName>
        <fullName evidence="3">SGNH hydrolase-type esterase domain-containing protein</fullName>
    </recommendedName>
</protein>
<proteinExistence type="predicted"/>
<dbReference type="EMBL" id="AP019307">
    <property type="protein sequence ID" value="BBH17125.1"/>
    <property type="molecule type" value="Genomic_DNA"/>
</dbReference>
<dbReference type="KEGG" id="nbe:Back2_14120"/>
<evidence type="ECO:0008006" key="3">
    <source>
        <dbReference type="Google" id="ProtNLM"/>
    </source>
</evidence>
<accession>A0A3G9IM89</accession>
<sequence length="243" mass="27019">MNDPDAGLSVIERIRGKLRFIPAWAWLLLTLRGRTPRELWIGDSHAMSFNQAISNAMVMRGPEGSIVLRAGARLMHSLGRRGHPPHVLRPIALINRFGRGTYLPIFVAGEIDVRTQMVSRPDDDLSWVEAYVQRSVGLLREARAPRVWFLAPPPPADVQPAQAWVYATINGTVEQRLLQFDRLRTALRTAVEAQPRATYLDFTDLMTDETGALAANLTADGCHSTVAVARTIRARLHETGVLS</sequence>
<dbReference type="Proteomes" id="UP000271573">
    <property type="component" value="Chromosome"/>
</dbReference>
<organism evidence="1 2">
    <name type="scientific">Nocardioides baekrokdamisoli</name>
    <dbReference type="NCBI Taxonomy" id="1804624"/>
    <lineage>
        <taxon>Bacteria</taxon>
        <taxon>Bacillati</taxon>
        <taxon>Actinomycetota</taxon>
        <taxon>Actinomycetes</taxon>
        <taxon>Propionibacteriales</taxon>
        <taxon>Nocardioidaceae</taxon>
        <taxon>Nocardioides</taxon>
    </lineage>
</organism>
<evidence type="ECO:0000313" key="1">
    <source>
        <dbReference type="EMBL" id="BBH17125.1"/>
    </source>
</evidence>
<dbReference type="InterPro" id="IPR036514">
    <property type="entry name" value="SGNH_hydro_sf"/>
</dbReference>
<reference evidence="1 2" key="1">
    <citation type="submission" date="2018-11" db="EMBL/GenBank/DDBJ databases">
        <title>Complete genome sequence of Nocardioides baekrokdamisoli strain KCTC 39748.</title>
        <authorList>
            <person name="Kang S.W."/>
            <person name="Lee K.C."/>
            <person name="Kim K.K."/>
            <person name="Kim J.S."/>
            <person name="Kim D.S."/>
            <person name="Ko S.H."/>
            <person name="Yang S.H."/>
            <person name="Shin Y.K."/>
            <person name="Lee J.S."/>
        </authorList>
    </citation>
    <scope>NUCLEOTIDE SEQUENCE [LARGE SCALE GENOMIC DNA]</scope>
    <source>
        <strain evidence="1 2">KCTC 39748</strain>
    </source>
</reference>
<gene>
    <name evidence="1" type="ORF">Back2_14120</name>
</gene>
<name>A0A3G9IM89_9ACTN</name>